<evidence type="ECO:0000259" key="7">
    <source>
        <dbReference type="Pfam" id="PF00069"/>
    </source>
</evidence>
<dbReference type="InterPro" id="IPR000719">
    <property type="entry name" value="Prot_kinase_dom"/>
</dbReference>
<dbReference type="PANTHER" id="PTHR48016">
    <property type="entry name" value="MAP KINASE KINASE KINASE SSK2-RELATED-RELATED"/>
    <property type="match status" value="1"/>
</dbReference>
<evidence type="ECO:0000256" key="2">
    <source>
        <dbReference type="ARBA" id="ARBA00022679"/>
    </source>
</evidence>
<dbReference type="AlphaFoldDB" id="A0A2U1KLZ4"/>
<feature type="region of interest" description="Disordered" evidence="6">
    <location>
        <begin position="183"/>
        <end position="211"/>
    </location>
</feature>
<evidence type="ECO:0000313" key="9">
    <source>
        <dbReference type="Proteomes" id="UP000245207"/>
    </source>
</evidence>
<gene>
    <name evidence="8" type="ORF">CTI12_AA588800</name>
</gene>
<sequence length="211" mass="22996">MKMTTDNHVVKQVLPPGLEAPSSFETIVKYSVLPPGLEAPSSFETIVKYSGVNILVDNKGRIKLADFGASKKVVELATMTGAKSMKGTPYWMAREVLVQTGHSLEPNLRPDALELLQQPFVTAEYNETHPVFRASVMVTPENQIPTSWMEPKNQGVGKDVVGVSSDKETTAMNAELTNFTKTKSSENLSSKPDIYEGSASLKEPEPVTLAI</sequence>
<dbReference type="SUPFAM" id="SSF56112">
    <property type="entry name" value="Protein kinase-like (PK-like)"/>
    <property type="match status" value="1"/>
</dbReference>
<dbReference type="OrthoDB" id="266718at2759"/>
<reference evidence="8 9" key="1">
    <citation type="journal article" date="2018" name="Mol. Plant">
        <title>The genome of Artemisia annua provides insight into the evolution of Asteraceae family and artemisinin biosynthesis.</title>
        <authorList>
            <person name="Shen Q."/>
            <person name="Zhang L."/>
            <person name="Liao Z."/>
            <person name="Wang S."/>
            <person name="Yan T."/>
            <person name="Shi P."/>
            <person name="Liu M."/>
            <person name="Fu X."/>
            <person name="Pan Q."/>
            <person name="Wang Y."/>
            <person name="Lv Z."/>
            <person name="Lu X."/>
            <person name="Zhang F."/>
            <person name="Jiang W."/>
            <person name="Ma Y."/>
            <person name="Chen M."/>
            <person name="Hao X."/>
            <person name="Li L."/>
            <person name="Tang Y."/>
            <person name="Lv G."/>
            <person name="Zhou Y."/>
            <person name="Sun X."/>
            <person name="Brodelius P.E."/>
            <person name="Rose J.K.C."/>
            <person name="Tang K."/>
        </authorList>
    </citation>
    <scope>NUCLEOTIDE SEQUENCE [LARGE SCALE GENOMIC DNA]</scope>
    <source>
        <strain evidence="9">cv. Huhao1</strain>
        <tissue evidence="8">Leaf</tissue>
    </source>
</reference>
<dbReference type="GO" id="GO:0005524">
    <property type="term" value="F:ATP binding"/>
    <property type="evidence" value="ECO:0007669"/>
    <property type="project" value="UniProtKB-KW"/>
</dbReference>
<dbReference type="Gene3D" id="1.10.510.10">
    <property type="entry name" value="Transferase(Phosphotransferase) domain 1"/>
    <property type="match status" value="1"/>
</dbReference>
<feature type="domain" description="Protein kinase" evidence="7">
    <location>
        <begin position="53"/>
        <end position="103"/>
    </location>
</feature>
<dbReference type="PANTHER" id="PTHR48016:SF56">
    <property type="entry name" value="MAPKK KINASE"/>
    <property type="match status" value="1"/>
</dbReference>
<dbReference type="InterPro" id="IPR050538">
    <property type="entry name" value="MAP_kinase_kinase_kinase"/>
</dbReference>
<dbReference type="Proteomes" id="UP000245207">
    <property type="component" value="Unassembled WGS sequence"/>
</dbReference>
<name>A0A2U1KLZ4_ARTAN</name>
<dbReference type="InterPro" id="IPR011009">
    <property type="entry name" value="Kinase-like_dom_sf"/>
</dbReference>
<evidence type="ECO:0000256" key="4">
    <source>
        <dbReference type="ARBA" id="ARBA00022777"/>
    </source>
</evidence>
<evidence type="ECO:0000256" key="5">
    <source>
        <dbReference type="ARBA" id="ARBA00022840"/>
    </source>
</evidence>
<protein>
    <submittedName>
        <fullName evidence="8">Mitogen-activated protein kinase kinase kinase NPK1</fullName>
    </submittedName>
</protein>
<keyword evidence="9" id="KW-1185">Reference proteome</keyword>
<dbReference type="STRING" id="35608.A0A2U1KLZ4"/>
<organism evidence="8 9">
    <name type="scientific">Artemisia annua</name>
    <name type="common">Sweet wormwood</name>
    <dbReference type="NCBI Taxonomy" id="35608"/>
    <lineage>
        <taxon>Eukaryota</taxon>
        <taxon>Viridiplantae</taxon>
        <taxon>Streptophyta</taxon>
        <taxon>Embryophyta</taxon>
        <taxon>Tracheophyta</taxon>
        <taxon>Spermatophyta</taxon>
        <taxon>Magnoliopsida</taxon>
        <taxon>eudicotyledons</taxon>
        <taxon>Gunneridae</taxon>
        <taxon>Pentapetalae</taxon>
        <taxon>asterids</taxon>
        <taxon>campanulids</taxon>
        <taxon>Asterales</taxon>
        <taxon>Asteraceae</taxon>
        <taxon>Asteroideae</taxon>
        <taxon>Anthemideae</taxon>
        <taxon>Artemisiinae</taxon>
        <taxon>Artemisia</taxon>
    </lineage>
</organism>
<accession>A0A2U1KLZ4</accession>
<keyword evidence="5" id="KW-0067">ATP-binding</keyword>
<dbReference type="EMBL" id="PKPP01016433">
    <property type="protein sequence ID" value="PWA37721.1"/>
    <property type="molecule type" value="Genomic_DNA"/>
</dbReference>
<evidence type="ECO:0000256" key="1">
    <source>
        <dbReference type="ARBA" id="ARBA00006529"/>
    </source>
</evidence>
<dbReference type="Pfam" id="PF00069">
    <property type="entry name" value="Pkinase"/>
    <property type="match status" value="1"/>
</dbReference>
<evidence type="ECO:0000313" key="8">
    <source>
        <dbReference type="EMBL" id="PWA37721.1"/>
    </source>
</evidence>
<keyword evidence="3" id="KW-0547">Nucleotide-binding</keyword>
<evidence type="ECO:0000256" key="6">
    <source>
        <dbReference type="SAM" id="MobiDB-lite"/>
    </source>
</evidence>
<comment type="similarity">
    <text evidence="1">Belongs to the protein kinase superfamily. STE Ser/Thr protein kinase family. MAP kinase kinase kinase subfamily.</text>
</comment>
<keyword evidence="2" id="KW-0808">Transferase</keyword>
<keyword evidence="4 8" id="KW-0418">Kinase</keyword>
<evidence type="ECO:0000256" key="3">
    <source>
        <dbReference type="ARBA" id="ARBA00022741"/>
    </source>
</evidence>
<proteinExistence type="inferred from homology"/>
<dbReference type="GO" id="GO:0004709">
    <property type="term" value="F:MAP kinase kinase kinase activity"/>
    <property type="evidence" value="ECO:0007669"/>
    <property type="project" value="TreeGrafter"/>
</dbReference>
<comment type="caution">
    <text evidence="8">The sequence shown here is derived from an EMBL/GenBank/DDBJ whole genome shotgun (WGS) entry which is preliminary data.</text>
</comment>
<dbReference type="GO" id="GO:0005737">
    <property type="term" value="C:cytoplasm"/>
    <property type="evidence" value="ECO:0007669"/>
    <property type="project" value="TreeGrafter"/>
</dbReference>